<name>A2FKN5_TRIV3</name>
<dbReference type="InterPro" id="IPR019734">
    <property type="entry name" value="TPR_rpt"/>
</dbReference>
<dbReference type="VEuPathDB" id="TrichDB:TVAGG3_0403240"/>
<dbReference type="SUPFAM" id="SSF48452">
    <property type="entry name" value="TPR-like"/>
    <property type="match status" value="1"/>
</dbReference>
<reference evidence="5" key="2">
    <citation type="journal article" date="2007" name="Science">
        <title>Draft genome sequence of the sexually transmitted pathogen Trichomonas vaginalis.</title>
        <authorList>
            <person name="Carlton J.M."/>
            <person name="Hirt R.P."/>
            <person name="Silva J.C."/>
            <person name="Delcher A.L."/>
            <person name="Schatz M."/>
            <person name="Zhao Q."/>
            <person name="Wortman J.R."/>
            <person name="Bidwell S.L."/>
            <person name="Alsmark U.C.M."/>
            <person name="Besteiro S."/>
            <person name="Sicheritz-Ponten T."/>
            <person name="Noel C.J."/>
            <person name="Dacks J.B."/>
            <person name="Foster P.G."/>
            <person name="Simillion C."/>
            <person name="Van de Peer Y."/>
            <person name="Miranda-Saavedra D."/>
            <person name="Barton G.J."/>
            <person name="Westrop G.D."/>
            <person name="Mueller S."/>
            <person name="Dessi D."/>
            <person name="Fiori P.L."/>
            <person name="Ren Q."/>
            <person name="Paulsen I."/>
            <person name="Zhang H."/>
            <person name="Bastida-Corcuera F.D."/>
            <person name="Simoes-Barbosa A."/>
            <person name="Brown M.T."/>
            <person name="Hayes R.D."/>
            <person name="Mukherjee M."/>
            <person name="Okumura C.Y."/>
            <person name="Schneider R."/>
            <person name="Smith A.J."/>
            <person name="Vanacova S."/>
            <person name="Villalvazo M."/>
            <person name="Haas B.J."/>
            <person name="Pertea M."/>
            <person name="Feldblyum T.V."/>
            <person name="Utterback T.R."/>
            <person name="Shu C.L."/>
            <person name="Osoegawa K."/>
            <person name="de Jong P.J."/>
            <person name="Hrdy I."/>
            <person name="Horvathova L."/>
            <person name="Zubacova Z."/>
            <person name="Dolezal P."/>
            <person name="Malik S.B."/>
            <person name="Logsdon J.M. Jr."/>
            <person name="Henze K."/>
            <person name="Gupta A."/>
            <person name="Wang C.C."/>
            <person name="Dunne R.L."/>
            <person name="Upcroft J.A."/>
            <person name="Upcroft P."/>
            <person name="White O."/>
            <person name="Salzberg S.L."/>
            <person name="Tang P."/>
            <person name="Chiu C.-H."/>
            <person name="Lee Y.-S."/>
            <person name="Embley T.M."/>
            <person name="Coombs G.H."/>
            <person name="Mottram J.C."/>
            <person name="Tachezy J."/>
            <person name="Fraser-Liggett C.M."/>
            <person name="Johnson P.J."/>
        </authorList>
    </citation>
    <scope>NUCLEOTIDE SEQUENCE [LARGE SCALE GENOMIC DNA]</scope>
    <source>
        <strain evidence="5">G3</strain>
    </source>
</reference>
<dbReference type="InParanoid" id="A2FKN5"/>
<sequence length="298" mass="34633">MNSVFSHPILEEVNDNVIQNLASLVPQSNLKKFAQFVKKPRQYYCGFLNESDVKAINSLMDLMCQEGTKSLESEPPEDETEPAPLGSDESLFYKEHLSVPRTQKFRKSPQQMKEYLEDFDERKNKLLKKRITIDKAQSEVERKAGNDLYNAQSYFASLQKYDVSIFMDTSNSMCYSNRAAAYISLSHPQMAISNCLHAIIFDKKSVKPYLRIADAYLDMRKYANALQWYKKLQKIDPNNEDAKNMNILIINKIMNAEFRYKDNKLLIRFFGLANKIRLHARSLDKLQPLIDYQVLVIN</sequence>
<feature type="region of interest" description="Disordered" evidence="4">
    <location>
        <begin position="68"/>
        <end position="87"/>
    </location>
</feature>
<proteinExistence type="predicted"/>
<evidence type="ECO:0000256" key="4">
    <source>
        <dbReference type="SAM" id="MobiDB-lite"/>
    </source>
</evidence>
<accession>A2FKN5</accession>
<dbReference type="PROSITE" id="PS50005">
    <property type="entry name" value="TPR"/>
    <property type="match status" value="1"/>
</dbReference>
<organism evidence="5 6">
    <name type="scientific">Trichomonas vaginalis (strain ATCC PRA-98 / G3)</name>
    <dbReference type="NCBI Taxonomy" id="412133"/>
    <lineage>
        <taxon>Eukaryota</taxon>
        <taxon>Metamonada</taxon>
        <taxon>Parabasalia</taxon>
        <taxon>Trichomonadida</taxon>
        <taxon>Trichomonadidae</taxon>
        <taxon>Trichomonas</taxon>
    </lineage>
</organism>
<feature type="repeat" description="TPR" evidence="3">
    <location>
        <begin position="206"/>
        <end position="239"/>
    </location>
</feature>
<dbReference type="SMART" id="SM00028">
    <property type="entry name" value="TPR"/>
    <property type="match status" value="2"/>
</dbReference>
<dbReference type="GO" id="GO:0072380">
    <property type="term" value="C:TRC complex"/>
    <property type="evidence" value="ECO:0000318"/>
    <property type="project" value="GO_Central"/>
</dbReference>
<keyword evidence="1" id="KW-0677">Repeat</keyword>
<dbReference type="Proteomes" id="UP000001542">
    <property type="component" value="Unassembled WGS sequence"/>
</dbReference>
<dbReference type="PANTHER" id="PTHR45831:SF5">
    <property type="entry name" value="STI1 DOMAIN-CONTAINING PROTEIN"/>
    <property type="match status" value="1"/>
</dbReference>
<dbReference type="RefSeq" id="XP_001307463.1">
    <property type="nucleotide sequence ID" value="XM_001307462.1"/>
</dbReference>
<dbReference type="Gene3D" id="1.25.40.10">
    <property type="entry name" value="Tetratricopeptide repeat domain"/>
    <property type="match status" value="1"/>
</dbReference>
<protein>
    <submittedName>
        <fullName evidence="5">TPR Domain containing protein</fullName>
    </submittedName>
</protein>
<evidence type="ECO:0000313" key="6">
    <source>
        <dbReference type="Proteomes" id="UP000001542"/>
    </source>
</evidence>
<gene>
    <name evidence="5" type="ORF">TVAG_429750</name>
</gene>
<dbReference type="GO" id="GO:0060090">
    <property type="term" value="F:molecular adaptor activity"/>
    <property type="evidence" value="ECO:0000318"/>
    <property type="project" value="GO_Central"/>
</dbReference>
<dbReference type="SMR" id="A2FKN5"/>
<dbReference type="STRING" id="5722.A2FKN5"/>
<dbReference type="GO" id="GO:0016020">
    <property type="term" value="C:membrane"/>
    <property type="evidence" value="ECO:0000318"/>
    <property type="project" value="GO_Central"/>
</dbReference>
<dbReference type="InterPro" id="IPR047150">
    <property type="entry name" value="SGT"/>
</dbReference>
<keyword evidence="2 3" id="KW-0802">TPR repeat</keyword>
<evidence type="ECO:0000256" key="3">
    <source>
        <dbReference type="PROSITE-ProRule" id="PRU00339"/>
    </source>
</evidence>
<dbReference type="KEGG" id="tva:4752269"/>
<reference evidence="5" key="1">
    <citation type="submission" date="2006-10" db="EMBL/GenBank/DDBJ databases">
        <authorList>
            <person name="Amadeo P."/>
            <person name="Zhao Q."/>
            <person name="Wortman J."/>
            <person name="Fraser-Liggett C."/>
            <person name="Carlton J."/>
        </authorList>
    </citation>
    <scope>NUCLEOTIDE SEQUENCE</scope>
    <source>
        <strain evidence="5">G3</strain>
    </source>
</reference>
<evidence type="ECO:0000256" key="2">
    <source>
        <dbReference type="ARBA" id="ARBA00022803"/>
    </source>
</evidence>
<keyword evidence="6" id="KW-1185">Reference proteome</keyword>
<dbReference type="GO" id="GO:0006620">
    <property type="term" value="P:post-translational protein targeting to endoplasmic reticulum membrane"/>
    <property type="evidence" value="ECO:0000318"/>
    <property type="project" value="GO_Central"/>
</dbReference>
<evidence type="ECO:0000313" key="5">
    <source>
        <dbReference type="EMBL" id="EAX94533.1"/>
    </source>
</evidence>
<dbReference type="eggNOG" id="KOG0548">
    <property type="taxonomic scope" value="Eukaryota"/>
</dbReference>
<dbReference type="VEuPathDB" id="TrichDB:TVAG_429750"/>
<dbReference type="OrthoDB" id="1872379at2759"/>
<dbReference type="PANTHER" id="PTHR45831">
    <property type="entry name" value="LD24721P"/>
    <property type="match status" value="1"/>
</dbReference>
<dbReference type="InterPro" id="IPR011990">
    <property type="entry name" value="TPR-like_helical_dom_sf"/>
</dbReference>
<dbReference type="EMBL" id="DS113852">
    <property type="protein sequence ID" value="EAX94533.1"/>
    <property type="molecule type" value="Genomic_DNA"/>
</dbReference>
<dbReference type="AlphaFoldDB" id="A2FKN5"/>
<evidence type="ECO:0000256" key="1">
    <source>
        <dbReference type="ARBA" id="ARBA00022737"/>
    </source>
</evidence>